<protein>
    <recommendedName>
        <fullName evidence="1">F-box associated beta-propeller type 3 domain-containing protein</fullName>
    </recommendedName>
</protein>
<dbReference type="PANTHER" id="PTHR31672">
    <property type="entry name" value="BNACNNG10540D PROTEIN"/>
    <property type="match status" value="1"/>
</dbReference>
<dbReference type="AlphaFoldDB" id="A0A0J8B903"/>
<organism evidence="2 3">
    <name type="scientific">Beta vulgaris subsp. vulgaris</name>
    <name type="common">Beet</name>
    <dbReference type="NCBI Taxonomy" id="3555"/>
    <lineage>
        <taxon>Eukaryota</taxon>
        <taxon>Viridiplantae</taxon>
        <taxon>Streptophyta</taxon>
        <taxon>Embryophyta</taxon>
        <taxon>Tracheophyta</taxon>
        <taxon>Spermatophyta</taxon>
        <taxon>Magnoliopsida</taxon>
        <taxon>eudicotyledons</taxon>
        <taxon>Gunneridae</taxon>
        <taxon>Pentapetalae</taxon>
        <taxon>Caryophyllales</taxon>
        <taxon>Chenopodiaceae</taxon>
        <taxon>Betoideae</taxon>
        <taxon>Beta</taxon>
    </lineage>
</organism>
<evidence type="ECO:0000313" key="3">
    <source>
        <dbReference type="Proteomes" id="UP000035740"/>
    </source>
</evidence>
<keyword evidence="3" id="KW-1185">Reference proteome</keyword>
<dbReference type="PANTHER" id="PTHR31672:SF13">
    <property type="entry name" value="F-BOX PROTEIN CPR30-LIKE"/>
    <property type="match status" value="1"/>
</dbReference>
<feature type="domain" description="F-box associated beta-propeller type 3" evidence="1">
    <location>
        <begin position="33"/>
        <end position="303"/>
    </location>
</feature>
<evidence type="ECO:0000313" key="2">
    <source>
        <dbReference type="EMBL" id="KMS96458.1"/>
    </source>
</evidence>
<dbReference type="Gramene" id="KMS96458">
    <property type="protein sequence ID" value="KMS96458"/>
    <property type="gene ID" value="BVRB_9g225130"/>
</dbReference>
<dbReference type="EMBL" id="KQ090378">
    <property type="protein sequence ID" value="KMS96458.1"/>
    <property type="molecule type" value="Genomic_DNA"/>
</dbReference>
<sequence>MLSNLQHKQYNVLFRQYLLDFKEEIYSLHADDERRQEIETFNFPFKSISEYFSIVGCVNGLVCLWDKDSNTLIYWNPAIRKCYMIPKFELEQPIRKKKRLRFIRPASIVRDMCFGFGYDALFNDYKVVRIIFYNKVIDESNDFVFKSSVAVFSLRRKSWRRIDYSAPLALYSRSCNVGGFVYRLTQIENHGFEIVSFNLSSEVFSKIGCPDDVKSVLRCKTELTIFRDSLALMHEWDCKRYHIWVMGEGVEAKSWMKLFSVDLDGRAMGLRIVGFSMKGLMLVVGEGDVLVTPVVEDAQVVKYVPPVPQTAWHVESYKESLVLLKGGDNLPLPPANFDNAEQLENELAEH</sequence>
<dbReference type="NCBIfam" id="TIGR01640">
    <property type="entry name" value="F_box_assoc_1"/>
    <property type="match status" value="1"/>
</dbReference>
<name>A0A0J8B903_BETVV</name>
<evidence type="ECO:0000259" key="1">
    <source>
        <dbReference type="Pfam" id="PF08268"/>
    </source>
</evidence>
<dbReference type="OrthoDB" id="591557at2759"/>
<dbReference type="Proteomes" id="UP000035740">
    <property type="component" value="Unassembled WGS sequence"/>
</dbReference>
<dbReference type="eggNOG" id="ENOG502S2YF">
    <property type="taxonomic scope" value="Eukaryota"/>
</dbReference>
<dbReference type="OMA" id="KSWMKLF"/>
<reference evidence="2 3" key="1">
    <citation type="journal article" date="2014" name="Nature">
        <title>The genome of the recently domesticated crop plant sugar beet (Beta vulgaris).</title>
        <authorList>
            <person name="Dohm J.C."/>
            <person name="Minoche A.E."/>
            <person name="Holtgrawe D."/>
            <person name="Capella-Gutierrez S."/>
            <person name="Zakrzewski F."/>
            <person name="Tafer H."/>
            <person name="Rupp O."/>
            <person name="Sorensen T.R."/>
            <person name="Stracke R."/>
            <person name="Reinhardt R."/>
            <person name="Goesmann A."/>
            <person name="Kraft T."/>
            <person name="Schulz B."/>
            <person name="Stadler P.F."/>
            <person name="Schmidt T."/>
            <person name="Gabaldon T."/>
            <person name="Lehrach H."/>
            <person name="Weisshaar B."/>
            <person name="Himmelbauer H."/>
        </authorList>
    </citation>
    <scope>NUCLEOTIDE SEQUENCE [LARGE SCALE GENOMIC DNA]</scope>
    <source>
        <tissue evidence="2">Taproot</tissue>
    </source>
</reference>
<accession>A0A0J8B903</accession>
<dbReference type="InterPro" id="IPR017451">
    <property type="entry name" value="F-box-assoc_interact_dom"/>
</dbReference>
<dbReference type="InterPro" id="IPR013187">
    <property type="entry name" value="F-box-assoc_dom_typ3"/>
</dbReference>
<dbReference type="InterPro" id="IPR050796">
    <property type="entry name" value="SCF_F-box_component"/>
</dbReference>
<gene>
    <name evidence="2" type="ORF">BVRB_9g225130</name>
</gene>
<proteinExistence type="predicted"/>
<dbReference type="Pfam" id="PF08268">
    <property type="entry name" value="FBA_3"/>
    <property type="match status" value="1"/>
</dbReference>